<dbReference type="RefSeq" id="XP_032298099.1">
    <property type="nucleotide sequence ID" value="XM_032442208.1"/>
</dbReference>
<organism evidence="13 14">
    <name type="scientific">Coturnix japonica</name>
    <name type="common">Japanese quail</name>
    <name type="synonym">Coturnix coturnix japonica</name>
    <dbReference type="NCBI Taxonomy" id="93934"/>
    <lineage>
        <taxon>Eukaryota</taxon>
        <taxon>Metazoa</taxon>
        <taxon>Chordata</taxon>
        <taxon>Craniata</taxon>
        <taxon>Vertebrata</taxon>
        <taxon>Euteleostomi</taxon>
        <taxon>Archelosauria</taxon>
        <taxon>Archosauria</taxon>
        <taxon>Dinosauria</taxon>
        <taxon>Saurischia</taxon>
        <taxon>Theropoda</taxon>
        <taxon>Coelurosauria</taxon>
        <taxon>Aves</taxon>
        <taxon>Neognathae</taxon>
        <taxon>Galloanserae</taxon>
        <taxon>Galliformes</taxon>
        <taxon>Phasianidae</taxon>
        <taxon>Perdicinae</taxon>
        <taxon>Coturnix</taxon>
    </lineage>
</organism>
<name>A0A8C2SX66_COTJA</name>
<evidence type="ECO:0000313" key="14">
    <source>
        <dbReference type="Proteomes" id="UP000694412"/>
    </source>
</evidence>
<keyword evidence="6" id="KW-0804">Transcription</keyword>
<evidence type="ECO:0000256" key="12">
    <source>
        <dbReference type="SAM" id="MobiDB-lite"/>
    </source>
</evidence>
<dbReference type="RefSeq" id="XP_015707795.1">
    <property type="nucleotide sequence ID" value="XM_015852309.2"/>
</dbReference>
<dbReference type="RefSeq" id="XP_015707800.1">
    <property type="nucleotide sequence ID" value="XM_015852314.2"/>
</dbReference>
<gene>
    <name evidence="13" type="primary">TAF1D</name>
</gene>
<evidence type="ECO:0000256" key="9">
    <source>
        <dbReference type="ARBA" id="ARBA00025940"/>
    </source>
</evidence>
<dbReference type="GeneID" id="107308436"/>
<proteinExistence type="predicted"/>
<feature type="region of interest" description="Disordered" evidence="12">
    <location>
        <begin position="159"/>
        <end position="202"/>
    </location>
</feature>
<feature type="compositionally biased region" description="Basic residues" evidence="12">
    <location>
        <begin position="159"/>
        <end position="175"/>
    </location>
</feature>
<comment type="function">
    <text evidence="8">Component of the transcription factor SL1/TIF-IB complex, which is involved in the assembly of the PIC (preinitiation complex) during RNA polymerase I-dependent transcription. The rate of PIC formation probably is primarily dependent on the rate of association of SL1/TIF-IB with the rDNA promoter. SL1/TIF-IB is involved in stabilization of nucleolar transcription factor 1/UBTF on rDNA. Formation of SL1/TIF-IB excludes the association of TBP with TFIID subunits.</text>
</comment>
<evidence type="ECO:0000313" key="13">
    <source>
        <dbReference type="Ensembl" id="ENSCJPP00005003900.1"/>
    </source>
</evidence>
<dbReference type="PANTHER" id="PTHR14562:SF3">
    <property type="entry name" value="TATA BOX-BINDING PROTEIN-ASSOCIATED FACTOR RNA POLYMERASE I SUBUNIT D"/>
    <property type="match status" value="1"/>
</dbReference>
<reference evidence="13" key="1">
    <citation type="submission" date="2015-11" db="EMBL/GenBank/DDBJ databases">
        <authorList>
            <consortium name="International Coturnix japonica Genome Analysis Consortium"/>
            <person name="Warren W."/>
            <person name="Burt D.W."/>
            <person name="Antin P.B."/>
            <person name="Lanford R."/>
            <person name="Gros J."/>
            <person name="Wilson R.K."/>
        </authorList>
    </citation>
    <scope>NUCLEOTIDE SEQUENCE [LARGE SCALE GENOMIC DNA]</scope>
</reference>
<dbReference type="GeneTree" id="ENSGT00390000009061"/>
<evidence type="ECO:0000256" key="7">
    <source>
        <dbReference type="ARBA" id="ARBA00023242"/>
    </source>
</evidence>
<evidence type="ECO:0000256" key="11">
    <source>
        <dbReference type="ARBA" id="ARBA00032499"/>
    </source>
</evidence>
<dbReference type="RefSeq" id="XP_015707797.1">
    <property type="nucleotide sequence ID" value="XM_015852311.2"/>
</dbReference>
<dbReference type="RefSeq" id="XP_015707798.1">
    <property type="nucleotide sequence ID" value="XM_015852312.2"/>
</dbReference>
<dbReference type="Pfam" id="PF15333">
    <property type="entry name" value="TAF1D"/>
    <property type="match status" value="1"/>
</dbReference>
<evidence type="ECO:0000256" key="8">
    <source>
        <dbReference type="ARBA" id="ARBA00025110"/>
    </source>
</evidence>
<evidence type="ECO:0000256" key="3">
    <source>
        <dbReference type="ARBA" id="ARBA00022553"/>
    </source>
</evidence>
<dbReference type="RefSeq" id="XP_032298095.1">
    <property type="nucleotide sequence ID" value="XM_032442204.1"/>
</dbReference>
<evidence type="ECO:0000256" key="6">
    <source>
        <dbReference type="ARBA" id="ARBA00023163"/>
    </source>
</evidence>
<dbReference type="GO" id="GO:0005654">
    <property type="term" value="C:nucleoplasm"/>
    <property type="evidence" value="ECO:0007669"/>
    <property type="project" value="TreeGrafter"/>
</dbReference>
<keyword evidence="5" id="KW-0238">DNA-binding</keyword>
<sequence>MSDTDESHTSCSDDPDAQSLVSTQRRKRSKIPERAVNARKRRLCSRQKDATPEESSDETSSTNTSSSEVDSSDSEIDVSAARGSKRSRKCTAPSAEQKRRSQPSRKQAGADARVSDGESPDSLLPESPVRPPEPSQRRKSKLDLKAIFAYHFRGRKFKTAAHRRYRSGVSRKTKRRSEPPKKRGGNRPMTAPPQERRRRLRDPGFQFPFVEKHYGRKHIPVNMVLSYEQAAAKGYFQYVEMLKAEEHLKKALKSLEANEDLERECLTARKHKYLDDKGPISPIQETNNDDDNCLGSDNPEDFDVRVVDKSCFIISSKIPNKKKKSKAKTKRAKSAGVIEEECCC</sequence>
<dbReference type="Ensembl" id="ENSCJPT00005006736.1">
    <property type="protein sequence ID" value="ENSCJPP00005003900.1"/>
    <property type="gene ID" value="ENSCJPG00005003982.1"/>
</dbReference>
<dbReference type="GO" id="GO:0005668">
    <property type="term" value="C:RNA polymerase transcription factor SL1 complex"/>
    <property type="evidence" value="ECO:0007669"/>
    <property type="project" value="InterPro"/>
</dbReference>
<comment type="subcellular location">
    <subcellularLocation>
        <location evidence="1">Nucleus</location>
    </subcellularLocation>
</comment>
<dbReference type="OrthoDB" id="9950926at2759"/>
<dbReference type="GO" id="GO:0003677">
    <property type="term" value="F:DNA binding"/>
    <property type="evidence" value="ECO:0007669"/>
    <property type="project" value="UniProtKB-KW"/>
</dbReference>
<evidence type="ECO:0000256" key="10">
    <source>
        <dbReference type="ARBA" id="ARBA00030353"/>
    </source>
</evidence>
<evidence type="ECO:0000256" key="2">
    <source>
        <dbReference type="ARBA" id="ARBA00018992"/>
    </source>
</evidence>
<feature type="region of interest" description="Disordered" evidence="12">
    <location>
        <begin position="1"/>
        <end position="142"/>
    </location>
</feature>
<dbReference type="CTD" id="79101"/>
<keyword evidence="7" id="KW-0539">Nucleus</keyword>
<keyword evidence="14" id="KW-1185">Reference proteome</keyword>
<dbReference type="PANTHER" id="PTHR14562">
    <property type="entry name" value="TATA BOX-BINDING PROTEIN ASSOCIATED FACTOR RNA POLYMERASE I SUBUNIT D"/>
    <property type="match status" value="1"/>
</dbReference>
<dbReference type="GO" id="GO:0006355">
    <property type="term" value="P:regulation of DNA-templated transcription"/>
    <property type="evidence" value="ECO:0007669"/>
    <property type="project" value="InterPro"/>
</dbReference>
<evidence type="ECO:0000256" key="4">
    <source>
        <dbReference type="ARBA" id="ARBA00023015"/>
    </source>
</evidence>
<protein>
    <recommendedName>
        <fullName evidence="2">TATA box-binding protein-associated factor RNA polymerase I subunit D</fullName>
    </recommendedName>
    <alternativeName>
        <fullName evidence="11">TATA box-binding protein-associated factor 1D</fullName>
    </alternativeName>
    <alternativeName>
        <fullName evidence="10">Transcription initiation factor SL1/TIF-IB subunit D</fullName>
    </alternativeName>
</protein>
<dbReference type="RefSeq" id="XP_032298096.1">
    <property type="nucleotide sequence ID" value="XM_032442205.1"/>
</dbReference>
<dbReference type="RefSeq" id="XP_032298100.1">
    <property type="nucleotide sequence ID" value="XM_032442209.1"/>
</dbReference>
<dbReference type="AlphaFoldDB" id="A0A8C2SX66"/>
<keyword evidence="4" id="KW-0805">Transcription regulation</keyword>
<dbReference type="InterPro" id="IPR027976">
    <property type="entry name" value="TAF1D"/>
</dbReference>
<dbReference type="RefSeq" id="XP_032298097.1">
    <property type="nucleotide sequence ID" value="XM_032442206.1"/>
</dbReference>
<accession>A0A8C2SX66</accession>
<dbReference type="RefSeq" id="XP_032298098.1">
    <property type="nucleotide sequence ID" value="XM_032442207.1"/>
</dbReference>
<dbReference type="Proteomes" id="UP000694412">
    <property type="component" value="Chromosome 1"/>
</dbReference>
<evidence type="ECO:0000256" key="5">
    <source>
        <dbReference type="ARBA" id="ARBA00023125"/>
    </source>
</evidence>
<evidence type="ECO:0000256" key="1">
    <source>
        <dbReference type="ARBA" id="ARBA00004123"/>
    </source>
</evidence>
<reference evidence="13" key="3">
    <citation type="submission" date="2025-09" db="UniProtKB">
        <authorList>
            <consortium name="Ensembl"/>
        </authorList>
    </citation>
    <scope>IDENTIFICATION</scope>
</reference>
<keyword evidence="3" id="KW-0597">Phosphoprotein</keyword>
<reference evidence="13" key="2">
    <citation type="submission" date="2025-08" db="UniProtKB">
        <authorList>
            <consortium name="Ensembl"/>
        </authorList>
    </citation>
    <scope>IDENTIFICATION</scope>
</reference>
<feature type="compositionally biased region" description="Low complexity" evidence="12">
    <location>
        <begin position="58"/>
        <end position="69"/>
    </location>
</feature>
<comment type="subunit">
    <text evidence="9">Component of the transcription factor SL1/TIF-IB complex, composed of TBP and at least TAF1A, TAF1B, TAF1C and TAF1D. Interacts with UBTF.</text>
</comment>
<dbReference type="KEGG" id="cjo:107308436"/>